<name>A0A8J8TFB3_9ARCH</name>
<dbReference type="InterPro" id="IPR029041">
    <property type="entry name" value="FAD-linked_oxidoreductase-like"/>
</dbReference>
<dbReference type="CDD" id="cd00537">
    <property type="entry name" value="MTHFR"/>
    <property type="match status" value="1"/>
</dbReference>
<keyword evidence="4" id="KW-0285">Flavoprotein</keyword>
<dbReference type="GO" id="GO:0004489">
    <property type="term" value="F:methylenetetrahydrofolate reductase [NAD(P)H] activity"/>
    <property type="evidence" value="ECO:0007669"/>
    <property type="project" value="InterPro"/>
</dbReference>
<dbReference type="Gene3D" id="3.20.20.220">
    <property type="match status" value="1"/>
</dbReference>
<evidence type="ECO:0000256" key="5">
    <source>
        <dbReference type="ARBA" id="ARBA00022827"/>
    </source>
</evidence>
<dbReference type="GO" id="GO:0005829">
    <property type="term" value="C:cytosol"/>
    <property type="evidence" value="ECO:0007669"/>
    <property type="project" value="TreeGrafter"/>
</dbReference>
<dbReference type="PANTHER" id="PTHR45754:SF3">
    <property type="entry name" value="METHYLENETETRAHYDROFOLATE REDUCTASE (NADPH)"/>
    <property type="match status" value="1"/>
</dbReference>
<dbReference type="GO" id="GO:0009086">
    <property type="term" value="P:methionine biosynthetic process"/>
    <property type="evidence" value="ECO:0007669"/>
    <property type="project" value="TreeGrafter"/>
</dbReference>
<gene>
    <name evidence="7" type="ORF">A3207_05410</name>
</gene>
<evidence type="ECO:0000256" key="3">
    <source>
        <dbReference type="ARBA" id="ARBA00006743"/>
    </source>
</evidence>
<proteinExistence type="inferred from homology"/>
<protein>
    <submittedName>
        <fullName evidence="7">5,10-methylenetetrahydrofolate reductase</fullName>
    </submittedName>
</protein>
<comment type="cofactor">
    <cofactor evidence="1">
        <name>FAD</name>
        <dbReference type="ChEBI" id="CHEBI:57692"/>
    </cofactor>
</comment>
<sequence length="298" mass="33035">MSHLKDVLESGKFAVTAEISPPKSASCETIRKKAAMLKDCVDAVNLTDNQTAIVRISSFASSLACLQEGVEPILQMTCRDRNRIAMQSDVLGASAFGIHNVMCLSGDHQSFGNQKEAKNVYDIDSIQQLMIFNKMRCEGRVWGGDELKEKPELFLGAAANPFADPFEFRVQRLAKKITAGADFIQTQAVFDVERFRDFMSSVCDRGLDKKVHILAGVMPLKSYNMAEHMKNNVSGISLPDEMVSRMKSAADPKEEGLAICHETIEEIKKIKGVHGVHIMAISWESVVPRIIEDAELRD</sequence>
<evidence type="ECO:0000256" key="1">
    <source>
        <dbReference type="ARBA" id="ARBA00001974"/>
    </source>
</evidence>
<dbReference type="SUPFAM" id="SSF51730">
    <property type="entry name" value="FAD-linked oxidoreductase"/>
    <property type="match status" value="1"/>
</dbReference>
<evidence type="ECO:0000256" key="6">
    <source>
        <dbReference type="ARBA" id="ARBA00023002"/>
    </source>
</evidence>
<dbReference type="InterPro" id="IPR003171">
    <property type="entry name" value="Mehydrof_redctse-like"/>
</dbReference>
<evidence type="ECO:0000313" key="7">
    <source>
        <dbReference type="EMBL" id="TQS84279.1"/>
    </source>
</evidence>
<dbReference type="GO" id="GO:0071949">
    <property type="term" value="F:FAD binding"/>
    <property type="evidence" value="ECO:0007669"/>
    <property type="project" value="TreeGrafter"/>
</dbReference>
<dbReference type="GO" id="GO:0035999">
    <property type="term" value="P:tetrahydrofolate interconversion"/>
    <property type="evidence" value="ECO:0007669"/>
    <property type="project" value="UniProtKB-UniPathway"/>
</dbReference>
<keyword evidence="6" id="KW-0560">Oxidoreductase</keyword>
<evidence type="ECO:0000256" key="2">
    <source>
        <dbReference type="ARBA" id="ARBA00004777"/>
    </source>
</evidence>
<dbReference type="Proteomes" id="UP000752814">
    <property type="component" value="Unassembled WGS sequence"/>
</dbReference>
<dbReference type="AlphaFoldDB" id="A0A8J8TFB3"/>
<comment type="similarity">
    <text evidence="3">Belongs to the methylenetetrahydrofolate reductase family.</text>
</comment>
<comment type="pathway">
    <text evidence="2">One-carbon metabolism; tetrahydrofolate interconversion.</text>
</comment>
<evidence type="ECO:0000256" key="4">
    <source>
        <dbReference type="ARBA" id="ARBA00022630"/>
    </source>
</evidence>
<organism evidence="7 8">
    <name type="scientific">Candidatus Methanomassiliicoccus intestinalis</name>
    <dbReference type="NCBI Taxonomy" id="1406512"/>
    <lineage>
        <taxon>Archaea</taxon>
        <taxon>Methanobacteriati</taxon>
        <taxon>Thermoplasmatota</taxon>
        <taxon>Thermoplasmata</taxon>
        <taxon>Methanomassiliicoccales</taxon>
        <taxon>Methanomassiliicoccaceae</taxon>
        <taxon>Methanomassiliicoccus</taxon>
    </lineage>
</organism>
<dbReference type="Pfam" id="PF02219">
    <property type="entry name" value="MTHFR"/>
    <property type="match status" value="1"/>
</dbReference>
<dbReference type="EMBL" id="LVVT01000002">
    <property type="protein sequence ID" value="TQS84279.1"/>
    <property type="molecule type" value="Genomic_DNA"/>
</dbReference>
<dbReference type="UniPathway" id="UPA00193"/>
<evidence type="ECO:0000313" key="8">
    <source>
        <dbReference type="Proteomes" id="UP000752814"/>
    </source>
</evidence>
<accession>A0A8J8TFB3</accession>
<dbReference type="PANTHER" id="PTHR45754">
    <property type="entry name" value="METHYLENETETRAHYDROFOLATE REDUCTASE"/>
    <property type="match status" value="1"/>
</dbReference>
<comment type="caution">
    <text evidence="7">The sequence shown here is derived from an EMBL/GenBank/DDBJ whole genome shotgun (WGS) entry which is preliminary data.</text>
</comment>
<reference evidence="7" key="1">
    <citation type="submission" date="2016-03" db="EMBL/GenBank/DDBJ databases">
        <authorList>
            <person name="Borrel G."/>
            <person name="Mccann A."/>
            <person name="O'Toole P.W."/>
        </authorList>
    </citation>
    <scope>NUCLEOTIDE SEQUENCE</scope>
    <source>
        <strain evidence="7">183</strain>
    </source>
</reference>
<dbReference type="RefSeq" id="WP_400195249.1">
    <property type="nucleotide sequence ID" value="NZ_CAYAYE010000008.1"/>
</dbReference>
<keyword evidence="5" id="KW-0274">FAD</keyword>